<protein>
    <submittedName>
        <fullName evidence="3">Cytochrome oxidase maturation protein cbb3-type</fullName>
    </submittedName>
</protein>
<organism evidence="3 4">
    <name type="scientific">Roseivivax jejudonensis</name>
    <dbReference type="NCBI Taxonomy" id="1529041"/>
    <lineage>
        <taxon>Bacteria</taxon>
        <taxon>Pseudomonadati</taxon>
        <taxon>Pseudomonadota</taxon>
        <taxon>Alphaproteobacteria</taxon>
        <taxon>Rhodobacterales</taxon>
        <taxon>Roseobacteraceae</taxon>
        <taxon>Roseivivax</taxon>
    </lineage>
</organism>
<proteinExistence type="predicted"/>
<feature type="compositionally biased region" description="Basic and acidic residues" evidence="1">
    <location>
        <begin position="41"/>
        <end position="55"/>
    </location>
</feature>
<evidence type="ECO:0000313" key="4">
    <source>
        <dbReference type="Proteomes" id="UP000193570"/>
    </source>
</evidence>
<sequence length="55" mass="5906">MNVLVVLIPVSVGLGLAGLAAFVWTMRASQYDDPEGGGARILDDRFDDSPDGDRR</sequence>
<dbReference type="PANTHER" id="PTHR41532">
    <property type="entry name" value="FIXS PROTEIN"/>
    <property type="match status" value="1"/>
</dbReference>
<evidence type="ECO:0000313" key="3">
    <source>
        <dbReference type="EMBL" id="SLN46484.1"/>
    </source>
</evidence>
<dbReference type="Pfam" id="PF03597">
    <property type="entry name" value="FixS"/>
    <property type="match status" value="1"/>
</dbReference>
<name>A0A1X6ZBN7_9RHOB</name>
<feature type="transmembrane region" description="Helical" evidence="2">
    <location>
        <begin position="6"/>
        <end position="24"/>
    </location>
</feature>
<keyword evidence="2" id="KW-1133">Transmembrane helix</keyword>
<evidence type="ECO:0000256" key="2">
    <source>
        <dbReference type="SAM" id="Phobius"/>
    </source>
</evidence>
<accession>A0A1X6ZBN7</accession>
<feature type="region of interest" description="Disordered" evidence="1">
    <location>
        <begin position="31"/>
        <end position="55"/>
    </location>
</feature>
<dbReference type="EMBL" id="FWFK01000004">
    <property type="protein sequence ID" value="SLN46484.1"/>
    <property type="molecule type" value="Genomic_DNA"/>
</dbReference>
<gene>
    <name evidence="3" type="ORF">ROJ8625_02250</name>
</gene>
<keyword evidence="4" id="KW-1185">Reference proteome</keyword>
<dbReference type="OrthoDB" id="9802763at2"/>
<dbReference type="NCBIfam" id="TIGR00847">
    <property type="entry name" value="ccoS"/>
    <property type="match status" value="1"/>
</dbReference>
<evidence type="ECO:0000256" key="1">
    <source>
        <dbReference type="SAM" id="MobiDB-lite"/>
    </source>
</evidence>
<reference evidence="3 4" key="1">
    <citation type="submission" date="2017-03" db="EMBL/GenBank/DDBJ databases">
        <authorList>
            <person name="Afonso C.L."/>
            <person name="Miller P.J."/>
            <person name="Scott M.A."/>
            <person name="Spackman E."/>
            <person name="Goraichik I."/>
            <person name="Dimitrov K.M."/>
            <person name="Suarez D.L."/>
            <person name="Swayne D.E."/>
        </authorList>
    </citation>
    <scope>NUCLEOTIDE SEQUENCE [LARGE SCALE GENOMIC DNA]</scope>
    <source>
        <strain evidence="3 4">CECT 8625</strain>
    </source>
</reference>
<dbReference type="InterPro" id="IPR004714">
    <property type="entry name" value="Cyt_oxidase_maturation_cbb3"/>
</dbReference>
<keyword evidence="2" id="KW-0812">Transmembrane</keyword>
<dbReference type="RefSeq" id="WP_085791966.1">
    <property type="nucleotide sequence ID" value="NZ_FWFK01000004.1"/>
</dbReference>
<dbReference type="Proteomes" id="UP000193570">
    <property type="component" value="Unassembled WGS sequence"/>
</dbReference>
<keyword evidence="2" id="KW-0472">Membrane</keyword>
<dbReference type="AlphaFoldDB" id="A0A1X6ZBN7"/>
<dbReference type="PANTHER" id="PTHR41532:SF1">
    <property type="entry name" value="FIXS PROTEIN"/>
    <property type="match status" value="1"/>
</dbReference>